<sequence length="447" mass="49299">MALKRAFAPGGNDDEAGKSRRIAPALRAARQHGGLHIQDAGQVVVALAQSAPVPKPEEEEDPDLRAALAVSLEEEAAKWLHFAEVLRTSAMEEEPGRGSRTPRPRLCWARRAGRRRSGAGTRRPGARRSRSAPPPQGGGGAAGGQPSGPAVGLGRGLVVVVAGVPGGHSSHNSASPPEGIIDAHGDERPNTYTRATTIEDLDRCIRDPRESTHRWVQRWQDLWTTSTRISADTAIYCFKRCYRYEPLIANLKRCSRDVLTMTKLMDIAKRYADEAPPLTRMMSSREPKSSHSDDRVPPADRPPGKRFSAKKLLDAPCIYHSREGKPTTHTTANCFSLKLIEKALRAKENAGGDQNKHQHHNTDKPKEDGFSRDADSFHTFTGVGDRRDNKVLARAVAVNVVVVDVPRWLNLMRVEPVWVARSHESNQEHKGVRDEQKNTMNTRTDKG</sequence>
<dbReference type="PROSITE" id="PS50330">
    <property type="entry name" value="UIM"/>
    <property type="match status" value="1"/>
</dbReference>
<feature type="region of interest" description="Disordered" evidence="1">
    <location>
        <begin position="422"/>
        <end position="447"/>
    </location>
</feature>
<protein>
    <submittedName>
        <fullName evidence="2">Uncharacterized protein</fullName>
    </submittedName>
</protein>
<comment type="caution">
    <text evidence="2">The sequence shown here is derived from an EMBL/GenBank/DDBJ whole genome shotgun (WGS) entry which is preliminary data.</text>
</comment>
<proteinExistence type="predicted"/>
<reference evidence="2" key="1">
    <citation type="submission" date="2023-07" db="EMBL/GenBank/DDBJ databases">
        <title>A chromosome-level genome assembly of Lolium multiflorum.</title>
        <authorList>
            <person name="Chen Y."/>
            <person name="Copetti D."/>
            <person name="Kolliker R."/>
            <person name="Studer B."/>
        </authorList>
    </citation>
    <scope>NUCLEOTIDE SEQUENCE</scope>
    <source>
        <strain evidence="2">02402/16</strain>
        <tissue evidence="2">Leaf</tissue>
    </source>
</reference>
<feature type="region of interest" description="Disordered" evidence="1">
    <location>
        <begin position="348"/>
        <end position="373"/>
    </location>
</feature>
<accession>A0AAD8QWL2</accession>
<gene>
    <name evidence="2" type="ORF">QYE76_032116</name>
</gene>
<keyword evidence="3" id="KW-1185">Reference proteome</keyword>
<feature type="region of interest" description="Disordered" evidence="1">
    <location>
        <begin position="276"/>
        <end position="307"/>
    </location>
</feature>
<feature type="region of interest" description="Disordered" evidence="1">
    <location>
        <begin position="168"/>
        <end position="189"/>
    </location>
</feature>
<feature type="compositionally biased region" description="Basic and acidic residues" evidence="1">
    <location>
        <begin position="283"/>
        <end position="298"/>
    </location>
</feature>
<name>A0AAD8QWL2_LOLMU</name>
<dbReference type="AlphaFoldDB" id="A0AAD8QWL2"/>
<feature type="region of interest" description="Disordered" evidence="1">
    <location>
        <begin position="91"/>
        <end position="150"/>
    </location>
</feature>
<organism evidence="2 3">
    <name type="scientific">Lolium multiflorum</name>
    <name type="common">Italian ryegrass</name>
    <name type="synonym">Lolium perenne subsp. multiflorum</name>
    <dbReference type="NCBI Taxonomy" id="4521"/>
    <lineage>
        <taxon>Eukaryota</taxon>
        <taxon>Viridiplantae</taxon>
        <taxon>Streptophyta</taxon>
        <taxon>Embryophyta</taxon>
        <taxon>Tracheophyta</taxon>
        <taxon>Spermatophyta</taxon>
        <taxon>Magnoliopsida</taxon>
        <taxon>Liliopsida</taxon>
        <taxon>Poales</taxon>
        <taxon>Poaceae</taxon>
        <taxon>BOP clade</taxon>
        <taxon>Pooideae</taxon>
        <taxon>Poodae</taxon>
        <taxon>Poeae</taxon>
        <taxon>Poeae Chloroplast Group 2 (Poeae type)</taxon>
        <taxon>Loliodinae</taxon>
        <taxon>Loliinae</taxon>
        <taxon>Lolium</taxon>
    </lineage>
</organism>
<evidence type="ECO:0000313" key="2">
    <source>
        <dbReference type="EMBL" id="KAK1608443.1"/>
    </source>
</evidence>
<evidence type="ECO:0000313" key="3">
    <source>
        <dbReference type="Proteomes" id="UP001231189"/>
    </source>
</evidence>
<dbReference type="Proteomes" id="UP001231189">
    <property type="component" value="Unassembled WGS sequence"/>
</dbReference>
<evidence type="ECO:0000256" key="1">
    <source>
        <dbReference type="SAM" id="MobiDB-lite"/>
    </source>
</evidence>
<dbReference type="InterPro" id="IPR003903">
    <property type="entry name" value="UIM_dom"/>
</dbReference>
<feature type="compositionally biased region" description="Gly residues" evidence="1">
    <location>
        <begin position="137"/>
        <end position="150"/>
    </location>
</feature>
<dbReference type="EMBL" id="JAUUTY010000007">
    <property type="protein sequence ID" value="KAK1608443.1"/>
    <property type="molecule type" value="Genomic_DNA"/>
</dbReference>